<name>A0A6G1I5A1_9PEZI</name>
<feature type="region of interest" description="Disordered" evidence="1">
    <location>
        <begin position="1"/>
        <end position="24"/>
    </location>
</feature>
<dbReference type="Proteomes" id="UP000799640">
    <property type="component" value="Unassembled WGS sequence"/>
</dbReference>
<gene>
    <name evidence="2" type="ORF">EJ06DRAFT_526948</name>
</gene>
<dbReference type="EMBL" id="ML996689">
    <property type="protein sequence ID" value="KAF2403361.1"/>
    <property type="molecule type" value="Genomic_DNA"/>
</dbReference>
<evidence type="ECO:0000313" key="2">
    <source>
        <dbReference type="EMBL" id="KAF2403361.1"/>
    </source>
</evidence>
<protein>
    <submittedName>
        <fullName evidence="2">Uncharacterized protein</fullName>
    </submittedName>
</protein>
<accession>A0A6G1I5A1</accession>
<feature type="compositionally biased region" description="Basic and acidic residues" evidence="1">
    <location>
        <begin position="15"/>
        <end position="24"/>
    </location>
</feature>
<proteinExistence type="predicted"/>
<keyword evidence="3" id="KW-1185">Reference proteome</keyword>
<organism evidence="2 3">
    <name type="scientific">Trichodelitschia bisporula</name>
    <dbReference type="NCBI Taxonomy" id="703511"/>
    <lineage>
        <taxon>Eukaryota</taxon>
        <taxon>Fungi</taxon>
        <taxon>Dikarya</taxon>
        <taxon>Ascomycota</taxon>
        <taxon>Pezizomycotina</taxon>
        <taxon>Dothideomycetes</taxon>
        <taxon>Dothideomycetes incertae sedis</taxon>
        <taxon>Phaeotrichales</taxon>
        <taxon>Phaeotrichaceae</taxon>
        <taxon>Trichodelitschia</taxon>
    </lineage>
</organism>
<reference evidence="2" key="1">
    <citation type="journal article" date="2020" name="Stud. Mycol.">
        <title>101 Dothideomycetes genomes: a test case for predicting lifestyles and emergence of pathogens.</title>
        <authorList>
            <person name="Haridas S."/>
            <person name="Albert R."/>
            <person name="Binder M."/>
            <person name="Bloem J."/>
            <person name="Labutti K."/>
            <person name="Salamov A."/>
            <person name="Andreopoulos B."/>
            <person name="Baker S."/>
            <person name="Barry K."/>
            <person name="Bills G."/>
            <person name="Bluhm B."/>
            <person name="Cannon C."/>
            <person name="Castanera R."/>
            <person name="Culley D."/>
            <person name="Daum C."/>
            <person name="Ezra D."/>
            <person name="Gonzalez J."/>
            <person name="Henrissat B."/>
            <person name="Kuo A."/>
            <person name="Liang C."/>
            <person name="Lipzen A."/>
            <person name="Lutzoni F."/>
            <person name="Magnuson J."/>
            <person name="Mondo S."/>
            <person name="Nolan M."/>
            <person name="Ohm R."/>
            <person name="Pangilinan J."/>
            <person name="Park H.-J."/>
            <person name="Ramirez L."/>
            <person name="Alfaro M."/>
            <person name="Sun H."/>
            <person name="Tritt A."/>
            <person name="Yoshinaga Y."/>
            <person name="Zwiers L.-H."/>
            <person name="Turgeon B."/>
            <person name="Goodwin S."/>
            <person name="Spatafora J."/>
            <person name="Crous P."/>
            <person name="Grigoriev I."/>
        </authorList>
    </citation>
    <scope>NUCLEOTIDE SEQUENCE</scope>
    <source>
        <strain evidence="2">CBS 262.69</strain>
    </source>
</reference>
<evidence type="ECO:0000313" key="3">
    <source>
        <dbReference type="Proteomes" id="UP000799640"/>
    </source>
</evidence>
<sequence length="51" mass="5708">VEQLSPRESAAVPTAKERPHPHRGETIVHLQLQKLSPTGQQWQKVEVLDSA</sequence>
<evidence type="ECO:0000256" key="1">
    <source>
        <dbReference type="SAM" id="MobiDB-lite"/>
    </source>
</evidence>
<dbReference type="AlphaFoldDB" id="A0A6G1I5A1"/>
<feature type="non-terminal residue" evidence="2">
    <location>
        <position position="1"/>
    </location>
</feature>